<name>A0ABT9UTD8_9FIRM</name>
<evidence type="ECO:0000313" key="1">
    <source>
        <dbReference type="EMBL" id="MDQ0149602.1"/>
    </source>
</evidence>
<dbReference type="EMBL" id="JAUSUF010000004">
    <property type="protein sequence ID" value="MDQ0149602.1"/>
    <property type="molecule type" value="Genomic_DNA"/>
</dbReference>
<gene>
    <name evidence="1" type="ORF">J2S18_001533</name>
</gene>
<reference evidence="1 2" key="1">
    <citation type="submission" date="2023-07" db="EMBL/GenBank/DDBJ databases">
        <title>Genomic Encyclopedia of Type Strains, Phase IV (KMG-IV): sequencing the most valuable type-strain genomes for metagenomic binning, comparative biology and taxonomic classification.</title>
        <authorList>
            <person name="Goeker M."/>
        </authorList>
    </citation>
    <scope>NUCLEOTIDE SEQUENCE [LARGE SCALE GENOMIC DNA]</scope>
    <source>
        <strain evidence="1 2">DSM 20694</strain>
    </source>
</reference>
<organism evidence="1 2">
    <name type="scientific">Eubacterium multiforme</name>
    <dbReference type="NCBI Taxonomy" id="83339"/>
    <lineage>
        <taxon>Bacteria</taxon>
        <taxon>Bacillati</taxon>
        <taxon>Bacillota</taxon>
        <taxon>Clostridia</taxon>
        <taxon>Eubacteriales</taxon>
        <taxon>Eubacteriaceae</taxon>
        <taxon>Eubacterium</taxon>
    </lineage>
</organism>
<accession>A0ABT9UTD8</accession>
<proteinExistence type="predicted"/>
<dbReference type="RefSeq" id="WP_307485273.1">
    <property type="nucleotide sequence ID" value="NZ_JAUSUF010000004.1"/>
</dbReference>
<comment type="caution">
    <text evidence="1">The sequence shown here is derived from an EMBL/GenBank/DDBJ whole genome shotgun (WGS) entry which is preliminary data.</text>
</comment>
<dbReference type="Proteomes" id="UP001228504">
    <property type="component" value="Unassembled WGS sequence"/>
</dbReference>
<protein>
    <submittedName>
        <fullName evidence="1">Uncharacterized protein</fullName>
    </submittedName>
</protein>
<evidence type="ECO:0000313" key="2">
    <source>
        <dbReference type="Proteomes" id="UP001228504"/>
    </source>
</evidence>
<sequence length="255" mass="30855">MEIQMKKRYRINFSDEELLKLNKILNENKRKKAMSVLQYIIKYCDEKSGFLELSLDRLYEKFKRYHKEISLTYFKKLSETLVELRLLAIKKIGRLKFFGRKILNKIKNNKEENKENIEEYKVKNKYEKLKKNNVKEKKSKDEFKVASKENVIEVAYEIMNEAGIKTGSRTYFQVIESLYYILDKKDIHINGMVKYIEKVVEDKVRKQGLFKANLIALRNKVYKTINFNNFTQRKRSSKEWRNIEMKLLGWDDREE</sequence>
<keyword evidence="2" id="KW-1185">Reference proteome</keyword>